<dbReference type="SUPFAM" id="SSF143422">
    <property type="entry name" value="Transposase IS200-like"/>
    <property type="match status" value="1"/>
</dbReference>
<dbReference type="GO" id="GO:0004803">
    <property type="term" value="F:transposase activity"/>
    <property type="evidence" value="ECO:0007669"/>
    <property type="project" value="InterPro"/>
</dbReference>
<reference evidence="1" key="1">
    <citation type="submission" date="2020-09" db="EMBL/GenBank/DDBJ databases">
        <title>Novel species of Mucilaginibacter isolated from a glacier on the Tibetan Plateau.</title>
        <authorList>
            <person name="Liu Q."/>
            <person name="Xin Y.-H."/>
        </authorList>
    </citation>
    <scope>NUCLEOTIDE SEQUENCE</scope>
    <source>
        <strain evidence="1">ZB1P21</strain>
    </source>
</reference>
<dbReference type="InterPro" id="IPR036515">
    <property type="entry name" value="Transposase_17_sf"/>
</dbReference>
<name>A0A926S2F7_9SPHI</name>
<accession>A0A926S2F7</accession>
<evidence type="ECO:0000313" key="1">
    <source>
        <dbReference type="EMBL" id="MBD1394088.1"/>
    </source>
</evidence>
<dbReference type="AlphaFoldDB" id="A0A926S2F7"/>
<dbReference type="Gene3D" id="3.30.70.1290">
    <property type="entry name" value="Transposase IS200-like"/>
    <property type="match status" value="1"/>
</dbReference>
<organism evidence="1 2">
    <name type="scientific">Mucilaginibacter glaciei</name>
    <dbReference type="NCBI Taxonomy" id="2772109"/>
    <lineage>
        <taxon>Bacteria</taxon>
        <taxon>Pseudomonadati</taxon>
        <taxon>Bacteroidota</taxon>
        <taxon>Sphingobacteriia</taxon>
        <taxon>Sphingobacteriales</taxon>
        <taxon>Sphingobacteriaceae</taxon>
        <taxon>Mucilaginibacter</taxon>
    </lineage>
</organism>
<protein>
    <recommendedName>
        <fullName evidence="3">Transposase</fullName>
    </recommendedName>
</protein>
<sequence length="107" mass="12301">MIGGFKSVISRKLIALIAGNKQESRREWLLNSSKKAGAANSNNTTNQFWQQHNQQIELWSPQVIQQKIDYIHHNPVEAGFVENDYEYLHSSAKDYFNIKGLVKVIID</sequence>
<proteinExistence type="predicted"/>
<keyword evidence="2" id="KW-1185">Reference proteome</keyword>
<dbReference type="GO" id="GO:0003677">
    <property type="term" value="F:DNA binding"/>
    <property type="evidence" value="ECO:0007669"/>
    <property type="project" value="InterPro"/>
</dbReference>
<dbReference type="EMBL" id="JACWMX010000005">
    <property type="protein sequence ID" value="MBD1394088.1"/>
    <property type="molecule type" value="Genomic_DNA"/>
</dbReference>
<dbReference type="GO" id="GO:0006313">
    <property type="term" value="P:DNA transposition"/>
    <property type="evidence" value="ECO:0007669"/>
    <property type="project" value="InterPro"/>
</dbReference>
<dbReference type="Proteomes" id="UP000619078">
    <property type="component" value="Unassembled WGS sequence"/>
</dbReference>
<gene>
    <name evidence="1" type="ORF">IDJ76_13350</name>
</gene>
<evidence type="ECO:0000313" key="2">
    <source>
        <dbReference type="Proteomes" id="UP000619078"/>
    </source>
</evidence>
<dbReference type="RefSeq" id="WP_191163833.1">
    <property type="nucleotide sequence ID" value="NZ_JACWMX010000005.1"/>
</dbReference>
<evidence type="ECO:0008006" key="3">
    <source>
        <dbReference type="Google" id="ProtNLM"/>
    </source>
</evidence>
<comment type="caution">
    <text evidence="1">The sequence shown here is derived from an EMBL/GenBank/DDBJ whole genome shotgun (WGS) entry which is preliminary data.</text>
</comment>